<evidence type="ECO:0000259" key="2">
    <source>
        <dbReference type="Pfam" id="PF01051"/>
    </source>
</evidence>
<evidence type="ECO:0000256" key="1">
    <source>
        <dbReference type="ARBA" id="ARBA00038283"/>
    </source>
</evidence>
<dbReference type="Proteomes" id="UP000502894">
    <property type="component" value="Chromosome"/>
</dbReference>
<dbReference type="EMBL" id="AP022839">
    <property type="protein sequence ID" value="BCA93751.1"/>
    <property type="molecule type" value="Genomic_DNA"/>
</dbReference>
<dbReference type="InterPro" id="IPR036390">
    <property type="entry name" value="WH_DNA-bd_sf"/>
</dbReference>
<sequence length="366" mass="42182">MNKEKAEGVNQRTLELKKHVAVIHSNSKISLLQRKISNALLFHAYDNLLIKDEHEIQISTLTKLIDYDSHDHKKIKQALMDLLATVVEWNIVDGDKVDKEKVWNASSIIADASIDGSLCTYSYSGKMRKLLYHPSVYGRLNMQIQAKFQSSYGLALYENCNRYQDIGQTPWFELDKFRKLMGVDEDKYKIFRDFKTRVIDKSVEEVNKYSALFVESKFKKQNRQVVAIQFSIKNRVVIDAASVTSELNSESLLSVLKGVYGLSKKQLTEVVSSYEESYIKEKIKIIELSPSYQSGKIKNLGKYLLCALADDYQSTKQPKIKRGQEDKRSTKEHEIAYQKYLRKIIFDTFFRILSESPGKCLPLSPD</sequence>
<organism evidence="3 4">
    <name type="scientific">Legionella antarctica</name>
    <dbReference type="NCBI Taxonomy" id="2708020"/>
    <lineage>
        <taxon>Bacteria</taxon>
        <taxon>Pseudomonadati</taxon>
        <taxon>Pseudomonadota</taxon>
        <taxon>Gammaproteobacteria</taxon>
        <taxon>Legionellales</taxon>
        <taxon>Legionellaceae</taxon>
        <taxon>Legionella</taxon>
    </lineage>
</organism>
<feature type="domain" description="Initiator Rep protein WH1" evidence="2">
    <location>
        <begin position="16"/>
        <end position="160"/>
    </location>
</feature>
<reference evidence="3" key="1">
    <citation type="journal article" date="2020" name="Microbiol. Resour. Announc.">
        <title>Complete Genome Sequence of Novel Psychrotolerant Legionella Strain TUM19329, Isolated from Antarctic Lake Sediment.</title>
        <authorList>
            <person name="Shimada S."/>
            <person name="Nakai R."/>
            <person name="Aoki K."/>
            <person name="Shimoeda N."/>
            <person name="Ohno G."/>
            <person name="Miyazaki Y."/>
            <person name="Kudoh S."/>
            <person name="Imura S."/>
            <person name="Watanabe K."/>
            <person name="Ishii Y."/>
            <person name="Tateda K."/>
        </authorList>
    </citation>
    <scope>NUCLEOTIDE SEQUENCE [LARGE SCALE GENOMIC DNA]</scope>
    <source>
        <strain evidence="3">TUM19329</strain>
    </source>
</reference>
<protein>
    <submittedName>
        <fullName evidence="3">RepA protein, putative</fullName>
    </submittedName>
</protein>
<evidence type="ECO:0000313" key="3">
    <source>
        <dbReference type="EMBL" id="BCA93751.1"/>
    </source>
</evidence>
<dbReference type="Gene3D" id="1.10.10.10">
    <property type="entry name" value="Winged helix-like DNA-binding domain superfamily/Winged helix DNA-binding domain"/>
    <property type="match status" value="1"/>
</dbReference>
<comment type="similarity">
    <text evidence="1">Belongs to the initiator RepB protein family.</text>
</comment>
<dbReference type="GO" id="GO:0003887">
    <property type="term" value="F:DNA-directed DNA polymerase activity"/>
    <property type="evidence" value="ECO:0007669"/>
    <property type="project" value="InterPro"/>
</dbReference>
<dbReference type="InterPro" id="IPR036388">
    <property type="entry name" value="WH-like_DNA-bd_sf"/>
</dbReference>
<dbReference type="KEGG" id="lant:TUM19329_01120"/>
<keyword evidence="4" id="KW-1185">Reference proteome</keyword>
<dbReference type="AlphaFoldDB" id="A0A6F8SZV4"/>
<proteinExistence type="inferred from homology"/>
<dbReference type="GO" id="GO:0006270">
    <property type="term" value="P:DNA replication initiation"/>
    <property type="evidence" value="ECO:0007669"/>
    <property type="project" value="InterPro"/>
</dbReference>
<dbReference type="Pfam" id="PF01051">
    <property type="entry name" value="Rep3_N"/>
    <property type="match status" value="1"/>
</dbReference>
<gene>
    <name evidence="3" type="ORF">TUM19329_01120</name>
</gene>
<dbReference type="Pfam" id="PF21205">
    <property type="entry name" value="Rep3_C"/>
    <property type="match status" value="1"/>
</dbReference>
<accession>A0A6F8SZV4</accession>
<dbReference type="InterPro" id="IPR000525">
    <property type="entry name" value="Initiator_Rep_WH1"/>
</dbReference>
<evidence type="ECO:0000313" key="4">
    <source>
        <dbReference type="Proteomes" id="UP000502894"/>
    </source>
</evidence>
<dbReference type="SUPFAM" id="SSF46785">
    <property type="entry name" value="Winged helix' DNA-binding domain"/>
    <property type="match status" value="1"/>
</dbReference>
<name>A0A6F8SZV4_9GAMM</name>
<dbReference type="RefSeq" id="WP_173235561.1">
    <property type="nucleotide sequence ID" value="NZ_AP022839.1"/>
</dbReference>